<protein>
    <submittedName>
        <fullName evidence="1">Uncharacterized protein</fullName>
    </submittedName>
</protein>
<comment type="caution">
    <text evidence="1">The sequence shown here is derived from an EMBL/GenBank/DDBJ whole genome shotgun (WGS) entry which is preliminary data.</text>
</comment>
<gene>
    <name evidence="1" type="ORF">PIB30_001175</name>
</gene>
<reference evidence="1 2" key="1">
    <citation type="journal article" date="2023" name="Plants (Basel)">
        <title>Bridging the Gap: Combining Genomics and Transcriptomics Approaches to Understand Stylosanthes scabra, an Orphan Legume from the Brazilian Caatinga.</title>
        <authorList>
            <person name="Ferreira-Neto J.R.C."/>
            <person name="da Silva M.D."/>
            <person name="Binneck E."/>
            <person name="de Melo N.F."/>
            <person name="da Silva R.H."/>
            <person name="de Melo A.L.T.M."/>
            <person name="Pandolfi V."/>
            <person name="Bustamante F.O."/>
            <person name="Brasileiro-Vidal A.C."/>
            <person name="Benko-Iseppon A.M."/>
        </authorList>
    </citation>
    <scope>NUCLEOTIDE SEQUENCE [LARGE SCALE GENOMIC DNA]</scope>
    <source>
        <tissue evidence="1">Leaves</tissue>
    </source>
</reference>
<proteinExistence type="predicted"/>
<evidence type="ECO:0000313" key="2">
    <source>
        <dbReference type="Proteomes" id="UP001341840"/>
    </source>
</evidence>
<dbReference type="EMBL" id="JASCZI010151037">
    <property type="protein sequence ID" value="MED6167278.1"/>
    <property type="molecule type" value="Genomic_DNA"/>
</dbReference>
<accession>A0ABU6V4L8</accession>
<dbReference type="Proteomes" id="UP001341840">
    <property type="component" value="Unassembled WGS sequence"/>
</dbReference>
<evidence type="ECO:0000313" key="1">
    <source>
        <dbReference type="EMBL" id="MED6167278.1"/>
    </source>
</evidence>
<organism evidence="1 2">
    <name type="scientific">Stylosanthes scabra</name>
    <dbReference type="NCBI Taxonomy" id="79078"/>
    <lineage>
        <taxon>Eukaryota</taxon>
        <taxon>Viridiplantae</taxon>
        <taxon>Streptophyta</taxon>
        <taxon>Embryophyta</taxon>
        <taxon>Tracheophyta</taxon>
        <taxon>Spermatophyta</taxon>
        <taxon>Magnoliopsida</taxon>
        <taxon>eudicotyledons</taxon>
        <taxon>Gunneridae</taxon>
        <taxon>Pentapetalae</taxon>
        <taxon>rosids</taxon>
        <taxon>fabids</taxon>
        <taxon>Fabales</taxon>
        <taxon>Fabaceae</taxon>
        <taxon>Papilionoideae</taxon>
        <taxon>50 kb inversion clade</taxon>
        <taxon>dalbergioids sensu lato</taxon>
        <taxon>Dalbergieae</taxon>
        <taxon>Pterocarpus clade</taxon>
        <taxon>Stylosanthes</taxon>
    </lineage>
</organism>
<sequence length="110" mass="12127">MGVPLSNMGILKEEGRSIIHHDTCASITDEIRANNEEEQRSWRSMIAETNSISRHIRASTLVGRRSCGYSAVDHCSDEKKINGRLGLAMKSIRRGGGAEEGEAREQAQCL</sequence>
<keyword evidence="2" id="KW-1185">Reference proteome</keyword>
<name>A0ABU6V4L8_9FABA</name>